<keyword evidence="3" id="KW-1133">Transmembrane helix</keyword>
<keyword evidence="3" id="KW-0812">Transmembrane</keyword>
<accession>A0ABU0AGE5</accession>
<keyword evidence="3" id="KW-0472">Membrane</keyword>
<dbReference type="PANTHER" id="PTHR37313:SF2">
    <property type="entry name" value="UPF0749 PROTEIN YLXX"/>
    <property type="match status" value="1"/>
</dbReference>
<keyword evidence="2" id="KW-0175">Coiled coil</keyword>
<comment type="caution">
    <text evidence="4">The sequence shown here is derived from an EMBL/GenBank/DDBJ whole genome shotgun (WGS) entry which is preliminary data.</text>
</comment>
<dbReference type="EMBL" id="JAUSUB010000007">
    <property type="protein sequence ID" value="MDQ0270328.1"/>
    <property type="molecule type" value="Genomic_DNA"/>
</dbReference>
<evidence type="ECO:0000313" key="5">
    <source>
        <dbReference type="Proteomes" id="UP001238088"/>
    </source>
</evidence>
<evidence type="ECO:0000256" key="2">
    <source>
        <dbReference type="SAM" id="Coils"/>
    </source>
</evidence>
<name>A0ABU0AGE5_9BACI</name>
<evidence type="ECO:0000313" key="4">
    <source>
        <dbReference type="EMBL" id="MDQ0270328.1"/>
    </source>
</evidence>
<dbReference type="Proteomes" id="UP001238088">
    <property type="component" value="Unassembled WGS sequence"/>
</dbReference>
<organism evidence="4 5">
    <name type="scientific">Cytobacillus purgationiresistens</name>
    <dbReference type="NCBI Taxonomy" id="863449"/>
    <lineage>
        <taxon>Bacteria</taxon>
        <taxon>Bacillati</taxon>
        <taxon>Bacillota</taxon>
        <taxon>Bacilli</taxon>
        <taxon>Bacillales</taxon>
        <taxon>Bacillaceae</taxon>
        <taxon>Cytobacillus</taxon>
    </lineage>
</organism>
<dbReference type="Gene3D" id="3.30.70.1880">
    <property type="entry name" value="Protein of unknown function DUF881"/>
    <property type="match status" value="1"/>
</dbReference>
<sequence length="242" mass="27944">MSRKQISFTFIMIIIGLMIAIQFKAVKEPIVRDTRDTWQLREDLQKEKDLELKLLREIRSNEEKIVQYETERKHSKEKILRDTLDELKMEAGLSEVTGDGIIITITPVYEKLLLGHAITSVTPDLIKRLLNEINRYGAQYVSIAGHRVINTTVIREINDETKIDGYPLSQLPLEVKVIAENNKAAELLYKRMQVSKSAEDFFIDNLRIEVMRPDEQITIPAYEDTIRILHMKPVKPKNGGDS</sequence>
<reference evidence="4 5" key="1">
    <citation type="submission" date="2023-07" db="EMBL/GenBank/DDBJ databases">
        <title>Genomic Encyclopedia of Type Strains, Phase IV (KMG-IV): sequencing the most valuable type-strain genomes for metagenomic binning, comparative biology and taxonomic classification.</title>
        <authorList>
            <person name="Goeker M."/>
        </authorList>
    </citation>
    <scope>NUCLEOTIDE SEQUENCE [LARGE SCALE GENOMIC DNA]</scope>
    <source>
        <strain evidence="4 5">DSM 23494</strain>
    </source>
</reference>
<feature type="coiled-coil region" evidence="2">
    <location>
        <begin position="41"/>
        <end position="78"/>
    </location>
</feature>
<feature type="transmembrane region" description="Helical" evidence="3">
    <location>
        <begin position="6"/>
        <end position="26"/>
    </location>
</feature>
<evidence type="ECO:0000256" key="3">
    <source>
        <dbReference type="SAM" id="Phobius"/>
    </source>
</evidence>
<dbReference type="Pfam" id="PF05949">
    <property type="entry name" value="DUF881"/>
    <property type="match status" value="1"/>
</dbReference>
<protein>
    <submittedName>
        <fullName evidence="4">Uncharacterized protein YlxW (UPF0749 family)</fullName>
    </submittedName>
</protein>
<gene>
    <name evidence="4" type="ORF">J2S17_002203</name>
</gene>
<keyword evidence="5" id="KW-1185">Reference proteome</keyword>
<dbReference type="InterPro" id="IPR010273">
    <property type="entry name" value="DUF881"/>
</dbReference>
<evidence type="ECO:0000256" key="1">
    <source>
        <dbReference type="ARBA" id="ARBA00009108"/>
    </source>
</evidence>
<comment type="similarity">
    <text evidence="1">Belongs to the UPF0749 family.</text>
</comment>
<proteinExistence type="inferred from homology"/>
<dbReference type="PANTHER" id="PTHR37313">
    <property type="entry name" value="UPF0749 PROTEIN RV1825"/>
    <property type="match status" value="1"/>
</dbReference>